<feature type="transmembrane region" description="Helical" evidence="1">
    <location>
        <begin position="190"/>
        <end position="217"/>
    </location>
</feature>
<evidence type="ECO:0000256" key="1">
    <source>
        <dbReference type="SAM" id="Phobius"/>
    </source>
</evidence>
<keyword evidence="1" id="KW-1133">Transmembrane helix</keyword>
<evidence type="ECO:0000313" key="2">
    <source>
        <dbReference type="EMBL" id="BCB82748.1"/>
    </source>
</evidence>
<dbReference type="Proteomes" id="UP000503011">
    <property type="component" value="Chromosome"/>
</dbReference>
<organism evidence="2 3">
    <name type="scientific">Phytohabitans suffuscus</name>
    <dbReference type="NCBI Taxonomy" id="624315"/>
    <lineage>
        <taxon>Bacteria</taxon>
        <taxon>Bacillati</taxon>
        <taxon>Actinomycetota</taxon>
        <taxon>Actinomycetes</taxon>
        <taxon>Micromonosporales</taxon>
        <taxon>Micromonosporaceae</taxon>
    </lineage>
</organism>
<feature type="transmembrane region" description="Helical" evidence="1">
    <location>
        <begin position="294"/>
        <end position="314"/>
    </location>
</feature>
<accession>A0A6F8Y9U0</accession>
<dbReference type="EMBL" id="AP022871">
    <property type="protein sequence ID" value="BCB82748.1"/>
    <property type="molecule type" value="Genomic_DNA"/>
</dbReference>
<dbReference type="KEGG" id="psuu:Psuf_000610"/>
<name>A0A6F8Y9U0_9ACTN</name>
<feature type="transmembrane region" description="Helical" evidence="1">
    <location>
        <begin position="430"/>
        <end position="455"/>
    </location>
</feature>
<keyword evidence="1" id="KW-0812">Transmembrane</keyword>
<dbReference type="AlphaFoldDB" id="A0A6F8Y9U0"/>
<feature type="transmembrane region" description="Helical" evidence="1">
    <location>
        <begin position="158"/>
        <end position="178"/>
    </location>
</feature>
<feature type="transmembrane region" description="Helical" evidence="1">
    <location>
        <begin position="85"/>
        <end position="101"/>
    </location>
</feature>
<keyword evidence="3" id="KW-1185">Reference proteome</keyword>
<evidence type="ECO:0000313" key="3">
    <source>
        <dbReference type="Proteomes" id="UP000503011"/>
    </source>
</evidence>
<reference evidence="2 3" key="1">
    <citation type="submission" date="2020-03" db="EMBL/GenBank/DDBJ databases">
        <title>Whole genome shotgun sequence of Phytohabitans suffuscus NBRC 105367.</title>
        <authorList>
            <person name="Komaki H."/>
            <person name="Tamura T."/>
        </authorList>
    </citation>
    <scope>NUCLEOTIDE SEQUENCE [LARGE SCALE GENOMIC DNA]</scope>
    <source>
        <strain evidence="2 3">NBRC 105367</strain>
    </source>
</reference>
<protein>
    <submittedName>
        <fullName evidence="2">Exporter of polyketide antibiotics</fullName>
    </submittedName>
</protein>
<feature type="transmembrane region" description="Helical" evidence="1">
    <location>
        <begin position="122"/>
        <end position="146"/>
    </location>
</feature>
<feature type="transmembrane region" description="Helical" evidence="1">
    <location>
        <begin position="21"/>
        <end position="39"/>
    </location>
</feature>
<feature type="transmembrane region" description="Helical" evidence="1">
    <location>
        <begin position="394"/>
        <end position="418"/>
    </location>
</feature>
<proteinExistence type="predicted"/>
<gene>
    <name evidence="2" type="ORF">Psuf_000610</name>
</gene>
<dbReference type="RefSeq" id="WP_197945711.1">
    <property type="nucleotide sequence ID" value="NZ_AP022871.1"/>
</dbReference>
<sequence length="480" mass="49734">MSGRGTGKLARLVLRRDRIILPIWVLFFSLFPVSLASSIKNLYPTDADRQEYFANNASNAGYRALFGPAYSADLGALVAQRMTDVKVIIALISLLVVIRHTRTEEDARRRELLAATPVGRQAPVNAVLLVTVLANLVLGAVFAAGISGLGLAGGGTLALAFALAMSGILFAAAGALVAQVTSSARTARGIGILFLALCYLIRLVADAGGPDSGLAWLAWLSPFGWLQKVAPYTDDNWALFLLVIALAAAFALGAYTLNGRRDLGAGLLADRLGRAEGSPALGGPLALAWRMHRVALLGWAVAFGVAGAFFGGIADEAGQNAGDNETARDIIARMGGHESLSDSFMVSLTSLVGLVGAGYAVQTVLRMRAEETAGRVEPVLATSVSRLRYAASHLFFTLLGPAVALLLYGVVAGLAYGASTDDVGGELPAVLGGALVQLPAIWLVGAITVLAFGLLPGSPPPAGWPWRSASSSASSVRSST</sequence>
<reference evidence="2 3" key="2">
    <citation type="submission" date="2020-03" db="EMBL/GenBank/DDBJ databases">
        <authorList>
            <person name="Ichikawa N."/>
            <person name="Kimura A."/>
            <person name="Kitahashi Y."/>
            <person name="Uohara A."/>
        </authorList>
    </citation>
    <scope>NUCLEOTIDE SEQUENCE [LARGE SCALE GENOMIC DNA]</scope>
    <source>
        <strain evidence="2 3">NBRC 105367</strain>
    </source>
</reference>
<keyword evidence="1" id="KW-0472">Membrane</keyword>
<feature type="transmembrane region" description="Helical" evidence="1">
    <location>
        <begin position="237"/>
        <end position="257"/>
    </location>
</feature>
<feature type="transmembrane region" description="Helical" evidence="1">
    <location>
        <begin position="344"/>
        <end position="365"/>
    </location>
</feature>